<sequence>MKVIQPQIFSFHQKINTQFQKAKKELGLY</sequence>
<proteinExistence type="predicted"/>
<evidence type="ECO:0000313" key="1">
    <source>
        <dbReference type="EMBL" id="JAE17699.1"/>
    </source>
</evidence>
<reference evidence="1" key="1">
    <citation type="submission" date="2014-09" db="EMBL/GenBank/DDBJ databases">
        <authorList>
            <person name="Magalhaes I.L.F."/>
            <person name="Oliveira U."/>
            <person name="Santos F.R."/>
            <person name="Vidigal T.H.D.A."/>
            <person name="Brescovit A.D."/>
            <person name="Santos A.J."/>
        </authorList>
    </citation>
    <scope>NUCLEOTIDE SEQUENCE</scope>
    <source>
        <tissue evidence="1">Shoot tissue taken approximately 20 cm above the soil surface</tissue>
    </source>
</reference>
<dbReference type="AlphaFoldDB" id="A0A0A9G2L4"/>
<name>A0A0A9G2L4_ARUDO</name>
<protein>
    <submittedName>
        <fullName evidence="1">Uncharacterized protein</fullName>
    </submittedName>
</protein>
<accession>A0A0A9G2L4</accession>
<dbReference type="EMBL" id="GBRH01180197">
    <property type="protein sequence ID" value="JAE17699.1"/>
    <property type="molecule type" value="Transcribed_RNA"/>
</dbReference>
<reference evidence="1" key="2">
    <citation type="journal article" date="2015" name="Data Brief">
        <title>Shoot transcriptome of the giant reed, Arundo donax.</title>
        <authorList>
            <person name="Barrero R.A."/>
            <person name="Guerrero F.D."/>
            <person name="Moolhuijzen P."/>
            <person name="Goolsby J.A."/>
            <person name="Tidwell J."/>
            <person name="Bellgard S.E."/>
            <person name="Bellgard M.I."/>
        </authorList>
    </citation>
    <scope>NUCLEOTIDE SEQUENCE</scope>
    <source>
        <tissue evidence="1">Shoot tissue taken approximately 20 cm above the soil surface</tissue>
    </source>
</reference>
<organism evidence="1">
    <name type="scientific">Arundo donax</name>
    <name type="common">Giant reed</name>
    <name type="synonym">Donax arundinaceus</name>
    <dbReference type="NCBI Taxonomy" id="35708"/>
    <lineage>
        <taxon>Eukaryota</taxon>
        <taxon>Viridiplantae</taxon>
        <taxon>Streptophyta</taxon>
        <taxon>Embryophyta</taxon>
        <taxon>Tracheophyta</taxon>
        <taxon>Spermatophyta</taxon>
        <taxon>Magnoliopsida</taxon>
        <taxon>Liliopsida</taxon>
        <taxon>Poales</taxon>
        <taxon>Poaceae</taxon>
        <taxon>PACMAD clade</taxon>
        <taxon>Arundinoideae</taxon>
        <taxon>Arundineae</taxon>
        <taxon>Arundo</taxon>
    </lineage>
</organism>